<protein>
    <submittedName>
        <fullName evidence="1">Uncharacterized protein</fullName>
    </submittedName>
</protein>
<dbReference type="EMBL" id="MU863624">
    <property type="protein sequence ID" value="KAK4106485.1"/>
    <property type="molecule type" value="Genomic_DNA"/>
</dbReference>
<dbReference type="AlphaFoldDB" id="A0AAN6QA98"/>
<reference evidence="1" key="2">
    <citation type="submission" date="2023-05" db="EMBL/GenBank/DDBJ databases">
        <authorList>
            <consortium name="Lawrence Berkeley National Laboratory"/>
            <person name="Steindorff A."/>
            <person name="Hensen N."/>
            <person name="Bonometti L."/>
            <person name="Westerberg I."/>
            <person name="Brannstrom I.O."/>
            <person name="Guillou S."/>
            <person name="Cros-Aarteil S."/>
            <person name="Calhoun S."/>
            <person name="Haridas S."/>
            <person name="Kuo A."/>
            <person name="Mondo S."/>
            <person name="Pangilinan J."/>
            <person name="Riley R."/>
            <person name="Labutti K."/>
            <person name="Andreopoulos B."/>
            <person name="Lipzen A."/>
            <person name="Chen C."/>
            <person name="Yanf M."/>
            <person name="Daum C."/>
            <person name="Ng V."/>
            <person name="Clum A."/>
            <person name="Ohm R."/>
            <person name="Martin F."/>
            <person name="Silar P."/>
            <person name="Natvig D."/>
            <person name="Lalanne C."/>
            <person name="Gautier V."/>
            <person name="Ament-Velasquez S.L."/>
            <person name="Kruys A."/>
            <person name="Hutchinson M.I."/>
            <person name="Powell A.J."/>
            <person name="Barry K."/>
            <person name="Miller A.N."/>
            <person name="Grigoriev I.V."/>
            <person name="Debuchy R."/>
            <person name="Gladieux P."/>
            <person name="Thoren M.H."/>
            <person name="Johannesson H."/>
        </authorList>
    </citation>
    <scope>NUCLEOTIDE SEQUENCE</scope>
    <source>
        <strain evidence="1">CBS 757.83</strain>
    </source>
</reference>
<evidence type="ECO:0000313" key="2">
    <source>
        <dbReference type="Proteomes" id="UP001305647"/>
    </source>
</evidence>
<name>A0AAN6QA98_9PEZI</name>
<evidence type="ECO:0000313" key="1">
    <source>
        <dbReference type="EMBL" id="KAK4106485.1"/>
    </source>
</evidence>
<comment type="caution">
    <text evidence="1">The sequence shown here is derived from an EMBL/GenBank/DDBJ whole genome shotgun (WGS) entry which is preliminary data.</text>
</comment>
<keyword evidence="2" id="KW-1185">Reference proteome</keyword>
<accession>A0AAN6QA98</accession>
<dbReference type="Proteomes" id="UP001305647">
    <property type="component" value="Unassembled WGS sequence"/>
</dbReference>
<gene>
    <name evidence="1" type="ORF">N658DRAFT_491108</name>
</gene>
<reference evidence="1" key="1">
    <citation type="journal article" date="2023" name="Mol. Phylogenet. Evol.">
        <title>Genome-scale phylogeny and comparative genomics of the fungal order Sordariales.</title>
        <authorList>
            <person name="Hensen N."/>
            <person name="Bonometti L."/>
            <person name="Westerberg I."/>
            <person name="Brannstrom I.O."/>
            <person name="Guillou S."/>
            <person name="Cros-Aarteil S."/>
            <person name="Calhoun S."/>
            <person name="Haridas S."/>
            <person name="Kuo A."/>
            <person name="Mondo S."/>
            <person name="Pangilinan J."/>
            <person name="Riley R."/>
            <person name="LaButti K."/>
            <person name="Andreopoulos B."/>
            <person name="Lipzen A."/>
            <person name="Chen C."/>
            <person name="Yan M."/>
            <person name="Daum C."/>
            <person name="Ng V."/>
            <person name="Clum A."/>
            <person name="Steindorff A."/>
            <person name="Ohm R.A."/>
            <person name="Martin F."/>
            <person name="Silar P."/>
            <person name="Natvig D.O."/>
            <person name="Lalanne C."/>
            <person name="Gautier V."/>
            <person name="Ament-Velasquez S.L."/>
            <person name="Kruys A."/>
            <person name="Hutchinson M.I."/>
            <person name="Powell A.J."/>
            <person name="Barry K."/>
            <person name="Miller A.N."/>
            <person name="Grigoriev I.V."/>
            <person name="Debuchy R."/>
            <person name="Gladieux P."/>
            <person name="Hiltunen Thoren M."/>
            <person name="Johannesson H."/>
        </authorList>
    </citation>
    <scope>NUCLEOTIDE SEQUENCE</scope>
    <source>
        <strain evidence="1">CBS 757.83</strain>
    </source>
</reference>
<organism evidence="1 2">
    <name type="scientific">Parathielavia hyrcaniae</name>
    <dbReference type="NCBI Taxonomy" id="113614"/>
    <lineage>
        <taxon>Eukaryota</taxon>
        <taxon>Fungi</taxon>
        <taxon>Dikarya</taxon>
        <taxon>Ascomycota</taxon>
        <taxon>Pezizomycotina</taxon>
        <taxon>Sordariomycetes</taxon>
        <taxon>Sordariomycetidae</taxon>
        <taxon>Sordariales</taxon>
        <taxon>Chaetomiaceae</taxon>
        <taxon>Parathielavia</taxon>
    </lineage>
</organism>
<sequence length="73" mass="8436">MWLRTVGTVLCTLFVYFLGLAFSHRRLFLAHFLGLREHEPPRLVFGNIRSAMDFHGHSSVGQGMYIHSMQWAS</sequence>
<proteinExistence type="predicted"/>